<dbReference type="Proteomes" id="UP000266861">
    <property type="component" value="Unassembled WGS sequence"/>
</dbReference>
<sequence>MKAARGLKPNEKLSFNDFYYLKINNMTITYEKISDLITVLRIVRITVKEIEDNITSKGKFEELRIYLKIFTRMIILRSAFVSYIPRKML</sequence>
<organism evidence="1 2">
    <name type="scientific">Diversispora epigaea</name>
    <dbReference type="NCBI Taxonomy" id="1348612"/>
    <lineage>
        <taxon>Eukaryota</taxon>
        <taxon>Fungi</taxon>
        <taxon>Fungi incertae sedis</taxon>
        <taxon>Mucoromycota</taxon>
        <taxon>Glomeromycotina</taxon>
        <taxon>Glomeromycetes</taxon>
        <taxon>Diversisporales</taxon>
        <taxon>Diversisporaceae</taxon>
        <taxon>Diversispora</taxon>
    </lineage>
</organism>
<keyword evidence="2" id="KW-1185">Reference proteome</keyword>
<name>A0A397J8Q5_9GLOM</name>
<proteinExistence type="predicted"/>
<gene>
    <name evidence="1" type="ORF">Glove_120g181</name>
</gene>
<evidence type="ECO:0000313" key="1">
    <source>
        <dbReference type="EMBL" id="RHZ81383.1"/>
    </source>
</evidence>
<protein>
    <submittedName>
        <fullName evidence="1">Uncharacterized protein</fullName>
    </submittedName>
</protein>
<dbReference type="AlphaFoldDB" id="A0A397J8Q5"/>
<dbReference type="EMBL" id="PQFF01000112">
    <property type="protein sequence ID" value="RHZ81383.1"/>
    <property type="molecule type" value="Genomic_DNA"/>
</dbReference>
<comment type="caution">
    <text evidence="1">The sequence shown here is derived from an EMBL/GenBank/DDBJ whole genome shotgun (WGS) entry which is preliminary data.</text>
</comment>
<evidence type="ECO:0000313" key="2">
    <source>
        <dbReference type="Proteomes" id="UP000266861"/>
    </source>
</evidence>
<accession>A0A397J8Q5</accession>
<reference evidence="1 2" key="1">
    <citation type="submission" date="2018-08" db="EMBL/GenBank/DDBJ databases">
        <title>Genome and evolution of the arbuscular mycorrhizal fungus Diversispora epigaea (formerly Glomus versiforme) and its bacterial endosymbionts.</title>
        <authorList>
            <person name="Sun X."/>
            <person name="Fei Z."/>
            <person name="Harrison M."/>
        </authorList>
    </citation>
    <scope>NUCLEOTIDE SEQUENCE [LARGE SCALE GENOMIC DNA]</scope>
    <source>
        <strain evidence="1 2">IT104</strain>
    </source>
</reference>